<protein>
    <recommendedName>
        <fullName evidence="14">Sensor histidine kinase MtrB</fullName>
        <ecNumber evidence="3">2.7.13.3</ecNumber>
    </recommendedName>
</protein>
<dbReference type="Gene3D" id="1.10.287.130">
    <property type="match status" value="1"/>
</dbReference>
<dbReference type="EMBL" id="FQVU01000001">
    <property type="protein sequence ID" value="SHF84227.1"/>
    <property type="molecule type" value="Genomic_DNA"/>
</dbReference>
<dbReference type="SMART" id="SM00304">
    <property type="entry name" value="HAMP"/>
    <property type="match status" value="1"/>
</dbReference>
<accession>A0A1M5EYI8</accession>
<evidence type="ECO:0000256" key="10">
    <source>
        <dbReference type="ARBA" id="ARBA00022840"/>
    </source>
</evidence>
<evidence type="ECO:0000313" key="20">
    <source>
        <dbReference type="Proteomes" id="UP000186132"/>
    </source>
</evidence>
<dbReference type="Pfam" id="PF02518">
    <property type="entry name" value="HATPase_c"/>
    <property type="match status" value="1"/>
</dbReference>
<dbReference type="NCBIfam" id="NF040691">
    <property type="entry name" value="MtrAB_MtrB"/>
    <property type="match status" value="1"/>
</dbReference>
<gene>
    <name evidence="19" type="ORF">SAMN05443575_1046</name>
</gene>
<evidence type="ECO:0000256" key="3">
    <source>
        <dbReference type="ARBA" id="ARBA00012438"/>
    </source>
</evidence>
<dbReference type="CDD" id="cd00082">
    <property type="entry name" value="HisKA"/>
    <property type="match status" value="1"/>
</dbReference>
<dbReference type="InterPro" id="IPR004358">
    <property type="entry name" value="Sig_transdc_His_kin-like_C"/>
</dbReference>
<dbReference type="GO" id="GO:0005886">
    <property type="term" value="C:plasma membrane"/>
    <property type="evidence" value="ECO:0007669"/>
    <property type="project" value="UniProtKB-SubCell"/>
</dbReference>
<dbReference type="InterPro" id="IPR050736">
    <property type="entry name" value="Sensor_HK_Regulatory"/>
</dbReference>
<evidence type="ECO:0000256" key="15">
    <source>
        <dbReference type="SAM" id="MobiDB-lite"/>
    </source>
</evidence>
<keyword evidence="6" id="KW-0808">Transferase</keyword>
<keyword evidence="9 19" id="KW-0418">Kinase</keyword>
<dbReference type="PANTHER" id="PTHR43711">
    <property type="entry name" value="TWO-COMPONENT HISTIDINE KINASE"/>
    <property type="match status" value="1"/>
</dbReference>
<keyword evidence="20" id="KW-1185">Reference proteome</keyword>
<evidence type="ECO:0000313" key="19">
    <source>
        <dbReference type="EMBL" id="SHF84227.1"/>
    </source>
</evidence>
<evidence type="ECO:0000256" key="2">
    <source>
        <dbReference type="ARBA" id="ARBA00004651"/>
    </source>
</evidence>
<keyword evidence="7 16" id="KW-0812">Transmembrane</keyword>
<dbReference type="InterPro" id="IPR036890">
    <property type="entry name" value="HATPase_C_sf"/>
</dbReference>
<dbReference type="SMART" id="SM00387">
    <property type="entry name" value="HATPase_c"/>
    <property type="match status" value="1"/>
</dbReference>
<feature type="region of interest" description="Disordered" evidence="15">
    <location>
        <begin position="537"/>
        <end position="564"/>
    </location>
</feature>
<feature type="domain" description="HAMP" evidence="18">
    <location>
        <begin position="249"/>
        <end position="301"/>
    </location>
</feature>
<dbReference type="OrthoDB" id="9786919at2"/>
<keyword evidence="4" id="KW-1003">Cell membrane</keyword>
<dbReference type="InterPro" id="IPR003594">
    <property type="entry name" value="HATPase_dom"/>
</dbReference>
<evidence type="ECO:0000256" key="9">
    <source>
        <dbReference type="ARBA" id="ARBA00022777"/>
    </source>
</evidence>
<dbReference type="Pfam" id="PF00512">
    <property type="entry name" value="HisKA"/>
    <property type="match status" value="1"/>
</dbReference>
<proteinExistence type="predicted"/>
<reference evidence="19 20" key="1">
    <citation type="submission" date="2016-11" db="EMBL/GenBank/DDBJ databases">
        <authorList>
            <person name="Jaros S."/>
            <person name="Januszkiewicz K."/>
            <person name="Wedrychowicz H."/>
        </authorList>
    </citation>
    <scope>NUCLEOTIDE SEQUENCE [LARGE SCALE GENOMIC DNA]</scope>
    <source>
        <strain evidence="19 20">DSM 45627</strain>
    </source>
</reference>
<dbReference type="Gene3D" id="6.10.340.10">
    <property type="match status" value="1"/>
</dbReference>
<comment type="subcellular location">
    <subcellularLocation>
        <location evidence="2">Cell membrane</location>
        <topology evidence="2">Multi-pass membrane protein</topology>
    </subcellularLocation>
</comment>
<feature type="transmembrane region" description="Helical" evidence="16">
    <location>
        <begin position="229"/>
        <end position="247"/>
    </location>
</feature>
<dbReference type="Pfam" id="PF00672">
    <property type="entry name" value="HAMP"/>
    <property type="match status" value="1"/>
</dbReference>
<feature type="compositionally biased region" description="Acidic residues" evidence="15">
    <location>
        <begin position="545"/>
        <end position="564"/>
    </location>
</feature>
<keyword evidence="8" id="KW-0547">Nucleotide-binding</keyword>
<dbReference type="GO" id="GO:0005524">
    <property type="term" value="F:ATP binding"/>
    <property type="evidence" value="ECO:0007669"/>
    <property type="project" value="UniProtKB-KW"/>
</dbReference>
<dbReference type="Gene3D" id="3.30.565.10">
    <property type="entry name" value="Histidine kinase-like ATPase, C-terminal domain"/>
    <property type="match status" value="1"/>
</dbReference>
<dbReference type="SMART" id="SM00388">
    <property type="entry name" value="HisKA"/>
    <property type="match status" value="1"/>
</dbReference>
<evidence type="ECO:0000256" key="12">
    <source>
        <dbReference type="ARBA" id="ARBA00023012"/>
    </source>
</evidence>
<keyword evidence="12" id="KW-0902">Two-component regulatory system</keyword>
<dbReference type="RefSeq" id="WP_073386609.1">
    <property type="nucleotide sequence ID" value="NZ_FQVU01000001.1"/>
</dbReference>
<keyword evidence="11 16" id="KW-1133">Transmembrane helix</keyword>
<evidence type="ECO:0000256" key="4">
    <source>
        <dbReference type="ARBA" id="ARBA00022475"/>
    </source>
</evidence>
<organism evidence="19 20">
    <name type="scientific">Jatrophihabitans endophyticus</name>
    <dbReference type="NCBI Taxonomy" id="1206085"/>
    <lineage>
        <taxon>Bacteria</taxon>
        <taxon>Bacillati</taxon>
        <taxon>Actinomycetota</taxon>
        <taxon>Actinomycetes</taxon>
        <taxon>Jatrophihabitantales</taxon>
        <taxon>Jatrophihabitantaceae</taxon>
        <taxon>Jatrophihabitans</taxon>
    </lineage>
</organism>
<keyword evidence="10" id="KW-0067">ATP-binding</keyword>
<dbReference type="SUPFAM" id="SSF47384">
    <property type="entry name" value="Homodimeric domain of signal transducing histidine kinase"/>
    <property type="match status" value="1"/>
</dbReference>
<comment type="catalytic activity">
    <reaction evidence="1">
        <text>ATP + protein L-histidine = ADP + protein N-phospho-L-histidine.</text>
        <dbReference type="EC" id="2.7.13.3"/>
    </reaction>
</comment>
<feature type="transmembrane region" description="Helical" evidence="16">
    <location>
        <begin position="58"/>
        <end position="78"/>
    </location>
</feature>
<evidence type="ECO:0000256" key="8">
    <source>
        <dbReference type="ARBA" id="ARBA00022741"/>
    </source>
</evidence>
<dbReference type="AlphaFoldDB" id="A0A1M5EYI8"/>
<evidence type="ECO:0000259" key="18">
    <source>
        <dbReference type="PROSITE" id="PS50885"/>
    </source>
</evidence>
<dbReference type="EC" id="2.7.13.3" evidence="3"/>
<feature type="compositionally biased region" description="Low complexity" evidence="15">
    <location>
        <begin position="7"/>
        <end position="26"/>
    </location>
</feature>
<evidence type="ECO:0000256" key="14">
    <source>
        <dbReference type="ARBA" id="ARBA00035305"/>
    </source>
</evidence>
<keyword evidence="5" id="KW-0597">Phosphoprotein</keyword>
<evidence type="ECO:0000256" key="1">
    <source>
        <dbReference type="ARBA" id="ARBA00000085"/>
    </source>
</evidence>
<dbReference type="PRINTS" id="PR00344">
    <property type="entry name" value="BCTRLSENSOR"/>
</dbReference>
<dbReference type="SUPFAM" id="SSF158472">
    <property type="entry name" value="HAMP domain-like"/>
    <property type="match status" value="1"/>
</dbReference>
<evidence type="ECO:0000256" key="11">
    <source>
        <dbReference type="ARBA" id="ARBA00022989"/>
    </source>
</evidence>
<dbReference type="InterPro" id="IPR005467">
    <property type="entry name" value="His_kinase_dom"/>
</dbReference>
<dbReference type="InterPro" id="IPR003661">
    <property type="entry name" value="HisK_dim/P_dom"/>
</dbReference>
<evidence type="ECO:0000256" key="7">
    <source>
        <dbReference type="ARBA" id="ARBA00022692"/>
    </source>
</evidence>
<dbReference type="FunFam" id="1.10.287.130:FF:000010">
    <property type="entry name" value="Two-component sensor histidine kinase"/>
    <property type="match status" value="1"/>
</dbReference>
<dbReference type="InterPro" id="IPR036097">
    <property type="entry name" value="HisK_dim/P_sf"/>
</dbReference>
<evidence type="ECO:0000259" key="17">
    <source>
        <dbReference type="PROSITE" id="PS50109"/>
    </source>
</evidence>
<evidence type="ECO:0000256" key="16">
    <source>
        <dbReference type="SAM" id="Phobius"/>
    </source>
</evidence>
<dbReference type="PROSITE" id="PS50885">
    <property type="entry name" value="HAMP"/>
    <property type="match status" value="1"/>
</dbReference>
<evidence type="ECO:0000256" key="13">
    <source>
        <dbReference type="ARBA" id="ARBA00023136"/>
    </source>
</evidence>
<dbReference type="FunFam" id="3.30.565.10:FF:000013">
    <property type="entry name" value="Two-component sensor histidine kinase"/>
    <property type="match status" value="1"/>
</dbReference>
<dbReference type="PROSITE" id="PS50109">
    <property type="entry name" value="HIS_KIN"/>
    <property type="match status" value="1"/>
</dbReference>
<feature type="region of interest" description="Disordered" evidence="15">
    <location>
        <begin position="1"/>
        <end position="26"/>
    </location>
</feature>
<dbReference type="InterPro" id="IPR003660">
    <property type="entry name" value="HAMP_dom"/>
</dbReference>
<sequence length="564" mass="60277">MANPELSLSAAADEARPAASSTARPRPVRTWLVRSGTGVRHAAGRAGATWRRSLQLRVGTTTVIVAGLVVLVIGLFLVDKVAGGVLTAKQNAAVSQARIGLQTANAAFADVDAQVPADVDVARQQVYASVTAVNSSAGAGLFTIAIESSTVPSDDVESVRIPDSLRDAVRDGNLATQYAPVHPSATSADFVAGLIVGEPVQARSGVFELYYLFPLTAEQQTIALIQRTVVLAGLALVVLVLGIALLVTRQVVRPLRVARETAGRLAAGDLSKRIAVTGSDDIARLGQSFNDMADSLQRQIRRLEDLSRLQRRFTSDVSHELRTPLTTIRMASEFLYASRDEFEPELTRAAELMHDELDRFESLLGDLLEISRHDAGAAHLESAPVDVRSVVATAIEGVQVLAAAHGSEMIVAQPDVPVTVDIDSRRVERILRNLLGNALDHGEGKPVVLTVGYDADAVAIAVRDHGIGLRPGEAGLVFNRFWRGDPSRSRLTGGTGLGLAISLEDARLHDGWLQAWGERGRGAQFRLTLPRRAGHTLMHSPLPLDPDEDPDEDFGDADDGEGAR</sequence>
<keyword evidence="13 16" id="KW-0472">Membrane</keyword>
<dbReference type="InterPro" id="IPR047669">
    <property type="entry name" value="MtrAB_MtrB"/>
</dbReference>
<evidence type="ECO:0000256" key="6">
    <source>
        <dbReference type="ARBA" id="ARBA00022679"/>
    </source>
</evidence>
<evidence type="ECO:0000256" key="5">
    <source>
        <dbReference type="ARBA" id="ARBA00022553"/>
    </source>
</evidence>
<dbReference type="STRING" id="1206085.SAMN05443575_1046"/>
<dbReference type="CDD" id="cd06225">
    <property type="entry name" value="HAMP"/>
    <property type="match status" value="1"/>
</dbReference>
<dbReference type="GO" id="GO:0000155">
    <property type="term" value="F:phosphorelay sensor kinase activity"/>
    <property type="evidence" value="ECO:0007669"/>
    <property type="project" value="InterPro"/>
</dbReference>
<dbReference type="PANTHER" id="PTHR43711:SF1">
    <property type="entry name" value="HISTIDINE KINASE 1"/>
    <property type="match status" value="1"/>
</dbReference>
<name>A0A1M5EYI8_9ACTN</name>
<dbReference type="Proteomes" id="UP000186132">
    <property type="component" value="Unassembled WGS sequence"/>
</dbReference>
<dbReference type="SUPFAM" id="SSF55874">
    <property type="entry name" value="ATPase domain of HSP90 chaperone/DNA topoisomerase II/histidine kinase"/>
    <property type="match status" value="1"/>
</dbReference>
<feature type="domain" description="Histidine kinase" evidence="17">
    <location>
        <begin position="316"/>
        <end position="533"/>
    </location>
</feature>